<evidence type="ECO:0000256" key="10">
    <source>
        <dbReference type="RuleBase" id="RU364005"/>
    </source>
</evidence>
<evidence type="ECO:0000256" key="6">
    <source>
        <dbReference type="ARBA" id="ARBA00023065"/>
    </source>
</evidence>
<keyword evidence="2 10" id="KW-0813">Transport</keyword>
<evidence type="ECO:0000256" key="3">
    <source>
        <dbReference type="ARBA" id="ARBA00022452"/>
    </source>
</evidence>
<gene>
    <name evidence="11" type="ORF">BK022_05780</name>
</gene>
<evidence type="ECO:0000256" key="9">
    <source>
        <dbReference type="ARBA" id="ARBA00023237"/>
    </source>
</evidence>
<proteinExistence type="inferred from homology"/>
<dbReference type="Pfam" id="PF02530">
    <property type="entry name" value="Porin_2"/>
    <property type="match status" value="1"/>
</dbReference>
<protein>
    <recommendedName>
        <fullName evidence="10">Porin</fullName>
    </recommendedName>
</protein>
<comment type="domain">
    <text evidence="10">Consists of 16-stranded beta-barrel sheets, with large surface-exposed loops, that form a transmembrane pore at the center of each barrel. The pore is partially ocluded by a peptide loop that folds into the pore lumen.</text>
</comment>
<sequence>MRSVIRCLGLCLALVPFSVGAFERAPHPSEAPMEPCPSQGAGFFRIPGTASCIRLSGRVTAGADVGQRHRAAPVQGRIAVDTRTDSALGPVRSFVRIEAGQR</sequence>
<dbReference type="GO" id="GO:0015288">
    <property type="term" value="F:porin activity"/>
    <property type="evidence" value="ECO:0007669"/>
    <property type="project" value="UniProtKB-KW"/>
</dbReference>
<dbReference type="GO" id="GO:0006811">
    <property type="term" value="P:monoatomic ion transport"/>
    <property type="evidence" value="ECO:0007669"/>
    <property type="project" value="UniProtKB-KW"/>
</dbReference>
<comment type="caution">
    <text evidence="11">The sequence shown here is derived from an EMBL/GenBank/DDBJ whole genome shotgun (WGS) entry which is preliminary data.</text>
</comment>
<organism evidence="11 12">
    <name type="scientific">Methylorubrum extorquens</name>
    <name type="common">Methylobacterium dichloromethanicum</name>
    <name type="synonym">Methylobacterium extorquens</name>
    <dbReference type="NCBI Taxonomy" id="408"/>
    <lineage>
        <taxon>Bacteria</taxon>
        <taxon>Pseudomonadati</taxon>
        <taxon>Pseudomonadota</taxon>
        <taxon>Alphaproteobacteria</taxon>
        <taxon>Hyphomicrobiales</taxon>
        <taxon>Methylobacteriaceae</taxon>
        <taxon>Methylorubrum</taxon>
    </lineage>
</organism>
<keyword evidence="9 10" id="KW-0998">Cell outer membrane</keyword>
<comment type="subcellular location">
    <subcellularLocation>
        <location evidence="10">Cell outer membrane</location>
        <topology evidence="10">Multi-pass membrane protein</topology>
    </subcellularLocation>
</comment>
<keyword evidence="7 10" id="KW-0626">Porin</keyword>
<evidence type="ECO:0000256" key="2">
    <source>
        <dbReference type="ARBA" id="ARBA00022448"/>
    </source>
</evidence>
<evidence type="ECO:0000313" key="12">
    <source>
        <dbReference type="Proteomes" id="UP000180215"/>
    </source>
</evidence>
<comment type="function">
    <text evidence="10">Forms passive diffusion pores that allow small molecular weight hydrophilic materials across the outer membrane.</text>
</comment>
<feature type="chain" id="PRO_5011829328" description="Porin" evidence="10">
    <location>
        <begin position="22"/>
        <end position="102"/>
    </location>
</feature>
<keyword evidence="8 10" id="KW-0472">Membrane</keyword>
<evidence type="ECO:0000256" key="8">
    <source>
        <dbReference type="ARBA" id="ARBA00023136"/>
    </source>
</evidence>
<reference evidence="11 12" key="1">
    <citation type="submission" date="2016-10" db="EMBL/GenBank/DDBJ databases">
        <title>Draft genome sequence of Methylobacterium extorquens CP3, a seed endophyte of Crotalaria pumila with plant growth-promoting and metal tolerance properties.</title>
        <authorList>
            <person name="Sanchez-Lopez A.S."/>
            <person name="Van Hamme J.D."/>
            <person name="Thijs S."/>
            <person name="Mcammond B.M."/>
            <person name="Stevens V."/>
            <person name="Gonzalez-Chavez M.D.C."/>
            <person name="Vangronsveld J."/>
        </authorList>
    </citation>
    <scope>NUCLEOTIDE SEQUENCE [LARGE SCALE GENOMIC DNA]</scope>
    <source>
        <strain evidence="11 12">CP3</strain>
    </source>
</reference>
<accession>A0A1S1P8T1</accession>
<dbReference type="GO" id="GO:0046930">
    <property type="term" value="C:pore complex"/>
    <property type="evidence" value="ECO:0007669"/>
    <property type="project" value="UniProtKB-KW"/>
</dbReference>
<dbReference type="AlphaFoldDB" id="A0A1S1P8T1"/>
<evidence type="ECO:0000256" key="5">
    <source>
        <dbReference type="ARBA" id="ARBA00022729"/>
    </source>
</evidence>
<dbReference type="EMBL" id="MNAO01000041">
    <property type="protein sequence ID" value="OHV17405.1"/>
    <property type="molecule type" value="Genomic_DNA"/>
</dbReference>
<comment type="similarity">
    <text evidence="1 10">Belongs to the alphaproteobacteria porin family.</text>
</comment>
<keyword evidence="4 10" id="KW-0812">Transmembrane</keyword>
<dbReference type="InterPro" id="IPR003684">
    <property type="entry name" value="Porin_alphabac"/>
</dbReference>
<dbReference type="GO" id="GO:0009279">
    <property type="term" value="C:cell outer membrane"/>
    <property type="evidence" value="ECO:0007669"/>
    <property type="project" value="UniProtKB-SubCell"/>
</dbReference>
<dbReference type="Proteomes" id="UP000180215">
    <property type="component" value="Unassembled WGS sequence"/>
</dbReference>
<evidence type="ECO:0000256" key="4">
    <source>
        <dbReference type="ARBA" id="ARBA00022692"/>
    </source>
</evidence>
<name>A0A1S1P8T1_METEX</name>
<keyword evidence="5 10" id="KW-0732">Signal</keyword>
<keyword evidence="6 10" id="KW-0406">Ion transport</keyword>
<evidence type="ECO:0000256" key="1">
    <source>
        <dbReference type="ARBA" id="ARBA00009521"/>
    </source>
</evidence>
<evidence type="ECO:0000256" key="7">
    <source>
        <dbReference type="ARBA" id="ARBA00023114"/>
    </source>
</evidence>
<keyword evidence="3 10" id="KW-1134">Transmembrane beta strand</keyword>
<feature type="signal peptide" evidence="10">
    <location>
        <begin position="1"/>
        <end position="21"/>
    </location>
</feature>
<evidence type="ECO:0000313" key="11">
    <source>
        <dbReference type="EMBL" id="OHV17405.1"/>
    </source>
</evidence>